<comment type="caution">
    <text evidence="4">The sequence shown here is derived from an EMBL/GenBank/DDBJ whole genome shotgun (WGS) entry which is preliminary data.</text>
</comment>
<dbReference type="InterPro" id="IPR024934">
    <property type="entry name" value="Rubredoxin-like_dom"/>
</dbReference>
<evidence type="ECO:0000313" key="4">
    <source>
        <dbReference type="EMBL" id="CAB9501733.1"/>
    </source>
</evidence>
<keyword evidence="5" id="KW-1185">Reference proteome</keyword>
<name>A0A9N8H9G3_9STRA</name>
<evidence type="ECO:0000256" key="1">
    <source>
        <dbReference type="SAM" id="MobiDB-lite"/>
    </source>
</evidence>
<organism evidence="4 5">
    <name type="scientific">Seminavis robusta</name>
    <dbReference type="NCBI Taxonomy" id="568900"/>
    <lineage>
        <taxon>Eukaryota</taxon>
        <taxon>Sar</taxon>
        <taxon>Stramenopiles</taxon>
        <taxon>Ochrophyta</taxon>
        <taxon>Bacillariophyta</taxon>
        <taxon>Bacillariophyceae</taxon>
        <taxon>Bacillariophycidae</taxon>
        <taxon>Naviculales</taxon>
        <taxon>Naviculaceae</taxon>
        <taxon>Seminavis</taxon>
    </lineage>
</organism>
<keyword evidence="2" id="KW-0732">Signal</keyword>
<evidence type="ECO:0000259" key="3">
    <source>
        <dbReference type="PROSITE" id="PS50903"/>
    </source>
</evidence>
<feature type="chain" id="PRO_5040368280" description="Rubredoxin-like domain-containing protein" evidence="2">
    <location>
        <begin position="26"/>
        <end position="499"/>
    </location>
</feature>
<feature type="signal peptide" evidence="2">
    <location>
        <begin position="1"/>
        <end position="25"/>
    </location>
</feature>
<reference evidence="4" key="1">
    <citation type="submission" date="2020-06" db="EMBL/GenBank/DDBJ databases">
        <authorList>
            <consortium name="Plant Systems Biology data submission"/>
        </authorList>
    </citation>
    <scope>NUCLEOTIDE SEQUENCE</scope>
    <source>
        <strain evidence="4">D6</strain>
    </source>
</reference>
<feature type="compositionally biased region" description="Basic and acidic residues" evidence="1">
    <location>
        <begin position="421"/>
        <end position="434"/>
    </location>
</feature>
<dbReference type="EMBL" id="CAICTM010000116">
    <property type="protein sequence ID" value="CAB9501733.1"/>
    <property type="molecule type" value="Genomic_DNA"/>
</dbReference>
<evidence type="ECO:0000256" key="2">
    <source>
        <dbReference type="SAM" id="SignalP"/>
    </source>
</evidence>
<feature type="compositionally biased region" description="Acidic residues" evidence="1">
    <location>
        <begin position="435"/>
        <end position="446"/>
    </location>
</feature>
<dbReference type="CDD" id="cd00350">
    <property type="entry name" value="rubredoxin_like"/>
    <property type="match status" value="1"/>
</dbReference>
<dbReference type="Gene3D" id="2.20.28.10">
    <property type="match status" value="1"/>
</dbReference>
<dbReference type="OrthoDB" id="194772at2759"/>
<sequence>MKFRSETASLLAFLLAATDLESTSAWSLSGPCAPSLHGSKRSKSFSPRRRVFTSRRLAASTNDNLNMESLNSKMGEFEYLLQETADPSVVAKAQANTSGRRNFQLQVGDHQQKVILASSTAAMATEDAESAVLEEGEAASADAYDPYAEVDYQQQLGKIQSLEQAPPSLEDRFKSMDLQDIITTLILPAIISFAGLRWGFNKVSGRVAEKADTLLDQFASEMVFHDGDMEELRMCHADYSRQLMWLGPRKGDAMIKRFLEAYAKKKTVSPQAIGTLSYVFTLFKLSEVKAADTLVSLCREMGADKVSSAGKILFFGSRILKTPEGKQELEPIKDIIKGTYRDEAVAETLVETSQQAMGEAAYRSTVLAGGKKQKSLTAGWEILGLDKETATRIFEDAQEDGFVSEREAMYGGQAQKYDKKGRVIDDEGKLKNPEEAAEDDDDDDDSSATSPSNVYVCGNCGYTLFIAKGREFKFYGDDFSCPECGAKKDQFKPANIEED</sequence>
<dbReference type="PROSITE" id="PS50903">
    <property type="entry name" value="RUBREDOXIN_LIKE"/>
    <property type="match status" value="1"/>
</dbReference>
<dbReference type="SUPFAM" id="SSF57802">
    <property type="entry name" value="Rubredoxin-like"/>
    <property type="match status" value="1"/>
</dbReference>
<proteinExistence type="predicted"/>
<evidence type="ECO:0000313" key="5">
    <source>
        <dbReference type="Proteomes" id="UP001153069"/>
    </source>
</evidence>
<dbReference type="Proteomes" id="UP001153069">
    <property type="component" value="Unassembled WGS sequence"/>
</dbReference>
<dbReference type="AlphaFoldDB" id="A0A9N8H9G3"/>
<feature type="domain" description="Rubredoxin-like" evidence="3">
    <location>
        <begin position="452"/>
        <end position="494"/>
    </location>
</feature>
<feature type="region of interest" description="Disordered" evidence="1">
    <location>
        <begin position="421"/>
        <end position="450"/>
    </location>
</feature>
<accession>A0A9N8H9G3</accession>
<dbReference type="GO" id="GO:0005506">
    <property type="term" value="F:iron ion binding"/>
    <property type="evidence" value="ECO:0007669"/>
    <property type="project" value="InterPro"/>
</dbReference>
<protein>
    <recommendedName>
        <fullName evidence="3">Rubredoxin-like domain-containing protein</fullName>
    </recommendedName>
</protein>
<gene>
    <name evidence="4" type="ORF">SEMRO_117_G057260.1</name>
</gene>